<feature type="chain" id="PRO_5005211479" description="Secretion system C-terminal sorting domain-containing protein" evidence="1">
    <location>
        <begin position="29"/>
        <end position="359"/>
    </location>
</feature>
<dbReference type="Pfam" id="PF18962">
    <property type="entry name" value="Por_Secre_tail"/>
    <property type="match status" value="1"/>
</dbReference>
<accession>A0A0H4W4H5</accession>
<keyword evidence="1" id="KW-0732">Signal</keyword>
<gene>
    <name evidence="3" type="ORF">TH63_06200</name>
</gene>
<organism evidence="3 4">
    <name type="scientific">Rufibacter radiotolerans</name>
    <dbReference type="NCBI Taxonomy" id="1379910"/>
    <lineage>
        <taxon>Bacteria</taxon>
        <taxon>Pseudomonadati</taxon>
        <taxon>Bacteroidota</taxon>
        <taxon>Cytophagia</taxon>
        <taxon>Cytophagales</taxon>
        <taxon>Hymenobacteraceae</taxon>
        <taxon>Rufibacter</taxon>
    </lineage>
</organism>
<dbReference type="NCBIfam" id="TIGR04183">
    <property type="entry name" value="Por_Secre_tail"/>
    <property type="match status" value="1"/>
</dbReference>
<feature type="domain" description="Secretion system C-terminal sorting" evidence="2">
    <location>
        <begin position="283"/>
        <end position="358"/>
    </location>
</feature>
<dbReference type="EMBL" id="CP010777">
    <property type="protein sequence ID" value="AKQ45321.1"/>
    <property type="molecule type" value="Genomic_DNA"/>
</dbReference>
<dbReference type="Proteomes" id="UP000036458">
    <property type="component" value="Chromosome"/>
</dbReference>
<evidence type="ECO:0000259" key="2">
    <source>
        <dbReference type="Pfam" id="PF18962"/>
    </source>
</evidence>
<dbReference type="PATRIC" id="fig|1379910.4.peg.1352"/>
<evidence type="ECO:0000313" key="4">
    <source>
        <dbReference type="Proteomes" id="UP000036458"/>
    </source>
</evidence>
<protein>
    <recommendedName>
        <fullName evidence="2">Secretion system C-terminal sorting domain-containing protein</fullName>
    </recommendedName>
</protein>
<dbReference type="AlphaFoldDB" id="A0A0H4W4H5"/>
<proteinExistence type="predicted"/>
<keyword evidence="4" id="KW-1185">Reference proteome</keyword>
<dbReference type="InterPro" id="IPR026444">
    <property type="entry name" value="Secre_tail"/>
</dbReference>
<dbReference type="OrthoDB" id="979598at2"/>
<dbReference type="KEGG" id="ruf:TH63_06200"/>
<evidence type="ECO:0000256" key="1">
    <source>
        <dbReference type="SAM" id="SignalP"/>
    </source>
</evidence>
<feature type="signal peptide" evidence="1">
    <location>
        <begin position="1"/>
        <end position="28"/>
    </location>
</feature>
<sequence>MGKNLYKINKVPLFAFFSALALSFQVQAQTPGASAQPSSRQAKVKIIKAENGQHVVLDTTFTLADGQSIEEVVKKLQESNPHLKGLGFKTLKGQKLQFGKEAEIFGLPGQLSVDSLRTMVFRAKGADSLFFRKEGVQKFKAITITGEQIKQLEGHGEMGPGKTITIYRTLSGDSLRKHQIFRVDSAFSLRSDSILLKHAIRVEKDGDAGEVKVFRLPKSGEGTLVQESDFEVIKREGGLHEQIIILRKPAAGSKEKKKKSLKAESKSHKKAAESISSLGVQFYPNPTSGVVNLSFTAQKKTKALLRVVDSYGKTKFEEDLGMVQGSYSKQLNLSAYGKGVYVVQVVVGGKAQSGKVVVQ</sequence>
<evidence type="ECO:0000313" key="3">
    <source>
        <dbReference type="EMBL" id="AKQ45321.1"/>
    </source>
</evidence>
<name>A0A0H4W4H5_9BACT</name>
<reference evidence="3 4" key="1">
    <citation type="submission" date="2015-01" db="EMBL/GenBank/DDBJ databases">
        <title>Rufibacter sp./DG31D/ whole genome sequencing.</title>
        <authorList>
            <person name="Kim M.K."/>
            <person name="Srinivasan S."/>
            <person name="Lee J.-J."/>
        </authorList>
    </citation>
    <scope>NUCLEOTIDE SEQUENCE [LARGE SCALE GENOMIC DNA]</scope>
    <source>
        <strain evidence="3 4">DG31D</strain>
    </source>
</reference>
<dbReference type="RefSeq" id="WP_048920188.1">
    <property type="nucleotide sequence ID" value="NZ_CP010777.1"/>
</dbReference>